<protein>
    <recommendedName>
        <fullName evidence="8">Dihydroorotate dehydrogenase catalytic domain-containing protein</fullName>
    </recommendedName>
</protein>
<dbReference type="GO" id="GO:0005743">
    <property type="term" value="C:mitochondrial inner membrane"/>
    <property type="evidence" value="ECO:0007669"/>
    <property type="project" value="TreeGrafter"/>
</dbReference>
<sequence length="424" mass="45773">MVARGCAHVSAAVMLRISRRLPLPSRLGYAVLSPQRLVAQASPSPLPPHMQKIVDEYDMKMKLMESQSKVPRMLRTRSAAIIGAGVGVVVMGFVYLIDDVGSDVHRVTGWVCSKLEPSTAHAVLLKSGAWGLLPMDYDKDDPYLVIEPCEGLLFRTPVGLPSGFNSDVCINALLRLGFGFVELGPCADEFEAQRLERILATRDKRDGMERLGQIGVAVGGTDTRQIQGHVATLGPHVHYIALDLASIPEPARSIERLEPLLTAMATEASKLPAQPKLFLRVSASWLEKASAESLTASLRNAGAVGLILTCEGDSDEGECHTRLVKGLSAMYTADSSLILISCGGIASGRDALELVEAGATVVQLAPSLLFTLGPQACRRVKNELGKIIMEDSIFSLASIVGRQHRKSKRRLKNRWKGQSPSPPQ</sequence>
<dbReference type="InterPro" id="IPR001295">
    <property type="entry name" value="Dihydroorotate_DH_CS"/>
</dbReference>
<evidence type="ECO:0000256" key="5">
    <source>
        <dbReference type="ARBA" id="ARBA00023002"/>
    </source>
</evidence>
<evidence type="ECO:0000259" key="8">
    <source>
        <dbReference type="Pfam" id="PF01180"/>
    </source>
</evidence>
<dbReference type="Pfam" id="PF01180">
    <property type="entry name" value="DHO_dh"/>
    <property type="match status" value="1"/>
</dbReference>
<keyword evidence="3" id="KW-0285">Flavoprotein</keyword>
<comment type="pathway">
    <text evidence="2">Pyrimidine metabolism; UMP biosynthesis via de novo pathway.</text>
</comment>
<dbReference type="PANTHER" id="PTHR48109:SF4">
    <property type="entry name" value="DIHYDROOROTATE DEHYDROGENASE (QUINONE), MITOCHONDRIAL"/>
    <property type="match status" value="1"/>
</dbReference>
<dbReference type="InterPro" id="IPR005720">
    <property type="entry name" value="Dihydroorotate_DH_cat"/>
</dbReference>
<keyword evidence="7" id="KW-0472">Membrane</keyword>
<dbReference type="InterPro" id="IPR050074">
    <property type="entry name" value="DHO_dehydrogenase"/>
</dbReference>
<dbReference type="GO" id="GO:0006207">
    <property type="term" value="P:'de novo' pyrimidine nucleobase biosynthetic process"/>
    <property type="evidence" value="ECO:0007669"/>
    <property type="project" value="InterPro"/>
</dbReference>
<dbReference type="Gene3D" id="3.20.20.70">
    <property type="entry name" value="Aldolase class I"/>
    <property type="match status" value="2"/>
</dbReference>
<reference evidence="9" key="1">
    <citation type="submission" date="2021-01" db="EMBL/GenBank/DDBJ databases">
        <authorList>
            <person name="Corre E."/>
            <person name="Pelletier E."/>
            <person name="Niang G."/>
            <person name="Scheremetjew M."/>
            <person name="Finn R."/>
            <person name="Kale V."/>
            <person name="Holt S."/>
            <person name="Cochrane G."/>
            <person name="Meng A."/>
            <person name="Brown T."/>
            <person name="Cohen L."/>
        </authorList>
    </citation>
    <scope>NUCLEOTIDE SEQUENCE</scope>
</reference>
<dbReference type="InterPro" id="IPR013785">
    <property type="entry name" value="Aldolase_TIM"/>
</dbReference>
<accession>A0A7S1A397</accession>
<feature type="transmembrane region" description="Helical" evidence="7">
    <location>
        <begin position="79"/>
        <end position="97"/>
    </location>
</feature>
<evidence type="ECO:0000256" key="1">
    <source>
        <dbReference type="ARBA" id="ARBA00001917"/>
    </source>
</evidence>
<keyword evidence="4" id="KW-0288">FMN</keyword>
<dbReference type="PROSITE" id="PS00912">
    <property type="entry name" value="DHODEHASE_2"/>
    <property type="match status" value="1"/>
</dbReference>
<evidence type="ECO:0000313" key="9">
    <source>
        <dbReference type="EMBL" id="CAD8841135.1"/>
    </source>
</evidence>
<comment type="cofactor">
    <cofactor evidence="1">
        <name>FMN</name>
        <dbReference type="ChEBI" id="CHEBI:58210"/>
    </cofactor>
</comment>
<dbReference type="SUPFAM" id="SSF51395">
    <property type="entry name" value="FMN-linked oxidoreductases"/>
    <property type="match status" value="1"/>
</dbReference>
<feature type="domain" description="Dihydroorotate dehydrogenase catalytic" evidence="8">
    <location>
        <begin position="327"/>
        <end position="387"/>
    </location>
</feature>
<evidence type="ECO:0000256" key="4">
    <source>
        <dbReference type="ARBA" id="ARBA00022643"/>
    </source>
</evidence>
<gene>
    <name evidence="9" type="ORF">NSCI0253_LOCUS15483</name>
</gene>
<name>A0A7S1A397_NOCSC</name>
<evidence type="ECO:0000256" key="7">
    <source>
        <dbReference type="SAM" id="Phobius"/>
    </source>
</evidence>
<keyword evidence="7" id="KW-0812">Transmembrane</keyword>
<dbReference type="EMBL" id="HBFQ01022070">
    <property type="protein sequence ID" value="CAD8841135.1"/>
    <property type="molecule type" value="Transcribed_RNA"/>
</dbReference>
<feature type="region of interest" description="Disordered" evidence="6">
    <location>
        <begin position="405"/>
        <end position="424"/>
    </location>
</feature>
<keyword evidence="5" id="KW-0560">Oxidoreductase</keyword>
<keyword evidence="7" id="KW-1133">Transmembrane helix</keyword>
<dbReference type="AlphaFoldDB" id="A0A7S1A397"/>
<dbReference type="UniPathway" id="UPA00070"/>
<evidence type="ECO:0000256" key="3">
    <source>
        <dbReference type="ARBA" id="ARBA00022630"/>
    </source>
</evidence>
<proteinExistence type="predicted"/>
<organism evidence="9">
    <name type="scientific">Noctiluca scintillans</name>
    <name type="common">Sea sparkle</name>
    <name type="synonym">Red tide dinoflagellate</name>
    <dbReference type="NCBI Taxonomy" id="2966"/>
    <lineage>
        <taxon>Eukaryota</taxon>
        <taxon>Sar</taxon>
        <taxon>Alveolata</taxon>
        <taxon>Dinophyceae</taxon>
        <taxon>Noctilucales</taxon>
        <taxon>Noctilucaceae</taxon>
        <taxon>Noctiluca</taxon>
    </lineage>
</organism>
<feature type="compositionally biased region" description="Basic residues" evidence="6">
    <location>
        <begin position="405"/>
        <end position="415"/>
    </location>
</feature>
<dbReference type="GO" id="GO:0044205">
    <property type="term" value="P:'de novo' UMP biosynthetic process"/>
    <property type="evidence" value="ECO:0007669"/>
    <property type="project" value="UniProtKB-UniPathway"/>
</dbReference>
<dbReference type="GO" id="GO:0004152">
    <property type="term" value="F:dihydroorotate dehydrogenase activity"/>
    <property type="evidence" value="ECO:0007669"/>
    <property type="project" value="TreeGrafter"/>
</dbReference>
<evidence type="ECO:0000256" key="2">
    <source>
        <dbReference type="ARBA" id="ARBA00004725"/>
    </source>
</evidence>
<dbReference type="PANTHER" id="PTHR48109">
    <property type="entry name" value="DIHYDROOROTATE DEHYDROGENASE (QUINONE), MITOCHONDRIAL-RELATED"/>
    <property type="match status" value="1"/>
</dbReference>
<evidence type="ECO:0000256" key="6">
    <source>
        <dbReference type="SAM" id="MobiDB-lite"/>
    </source>
</evidence>